<evidence type="ECO:0000313" key="15">
    <source>
        <dbReference type="EMBL" id="THE10294.1"/>
    </source>
</evidence>
<evidence type="ECO:0000259" key="14">
    <source>
        <dbReference type="PROSITE" id="PS50035"/>
    </source>
</evidence>
<dbReference type="EC" id="2.7.8.-" evidence="12"/>
<dbReference type="GO" id="GO:0008808">
    <property type="term" value="F:cardiolipin synthase activity"/>
    <property type="evidence" value="ECO:0007669"/>
    <property type="project" value="UniProtKB-UniRule"/>
</dbReference>
<dbReference type="PROSITE" id="PS50035">
    <property type="entry name" value="PLD"/>
    <property type="match status" value="2"/>
</dbReference>
<keyword evidence="9 13" id="KW-0472">Membrane</keyword>
<reference evidence="15 16" key="1">
    <citation type="journal article" date="2019" name="Indoor Air">
        <title>Impacts of indoor surface finishes on bacterial viability.</title>
        <authorList>
            <person name="Hu J."/>
            <person name="Maamar S.B."/>
            <person name="Glawe A.J."/>
            <person name="Gottel N."/>
            <person name="Gilbert J.A."/>
            <person name="Hartmann E.M."/>
        </authorList>
    </citation>
    <scope>NUCLEOTIDE SEQUENCE [LARGE SCALE GENOMIC DNA]</scope>
    <source>
        <strain evidence="15 16">AF060A6</strain>
    </source>
</reference>
<dbReference type="OrthoDB" id="9762009at2"/>
<organism evidence="15 16">
    <name type="scientific">Bacillus timonensis</name>
    <dbReference type="NCBI Taxonomy" id="1033734"/>
    <lineage>
        <taxon>Bacteria</taxon>
        <taxon>Bacillati</taxon>
        <taxon>Bacillota</taxon>
        <taxon>Bacilli</taxon>
        <taxon>Bacillales</taxon>
        <taxon>Bacillaceae</taxon>
        <taxon>Bacillus</taxon>
    </lineage>
</organism>
<dbReference type="CDD" id="cd09110">
    <property type="entry name" value="PLDc_CLS_1"/>
    <property type="match status" value="1"/>
</dbReference>
<dbReference type="STRING" id="1033734.GCA_000285535_02589"/>
<dbReference type="FunFam" id="3.30.870.10:FF:000014">
    <property type="entry name" value="Cardiolipin synthase"/>
    <property type="match status" value="1"/>
</dbReference>
<dbReference type="InterPro" id="IPR022924">
    <property type="entry name" value="Cardiolipin_synthase"/>
</dbReference>
<dbReference type="GO" id="GO:0005886">
    <property type="term" value="C:plasma membrane"/>
    <property type="evidence" value="ECO:0007669"/>
    <property type="project" value="UniProtKB-SubCell"/>
</dbReference>
<dbReference type="InterPro" id="IPR025202">
    <property type="entry name" value="PLD-like_dom"/>
</dbReference>
<accession>A0A4S3PM79</accession>
<evidence type="ECO:0000256" key="9">
    <source>
        <dbReference type="ARBA" id="ARBA00023136"/>
    </source>
</evidence>
<protein>
    <recommendedName>
        <fullName evidence="12">Cardiolipin synthase</fullName>
        <ecNumber evidence="12">2.7.8.-</ecNumber>
    </recommendedName>
</protein>
<evidence type="ECO:0000256" key="1">
    <source>
        <dbReference type="ARBA" id="ARBA00004236"/>
    </source>
</evidence>
<dbReference type="Pfam" id="PF13091">
    <property type="entry name" value="PLDc_2"/>
    <property type="match status" value="2"/>
</dbReference>
<evidence type="ECO:0000256" key="2">
    <source>
        <dbReference type="ARBA" id="ARBA00022475"/>
    </source>
</evidence>
<keyword evidence="2" id="KW-1003">Cell membrane</keyword>
<dbReference type="Proteomes" id="UP000306477">
    <property type="component" value="Unassembled WGS sequence"/>
</dbReference>
<keyword evidence="5 13" id="KW-0812">Transmembrane</keyword>
<keyword evidence="6" id="KW-0677">Repeat</keyword>
<dbReference type="InterPro" id="IPR001736">
    <property type="entry name" value="PLipase_D/transphosphatidylase"/>
</dbReference>
<keyword evidence="16" id="KW-1185">Reference proteome</keyword>
<evidence type="ECO:0000256" key="6">
    <source>
        <dbReference type="ARBA" id="ARBA00022737"/>
    </source>
</evidence>
<evidence type="ECO:0000256" key="3">
    <source>
        <dbReference type="ARBA" id="ARBA00022516"/>
    </source>
</evidence>
<dbReference type="GO" id="GO:0032049">
    <property type="term" value="P:cardiolipin biosynthetic process"/>
    <property type="evidence" value="ECO:0007669"/>
    <property type="project" value="UniProtKB-UniRule"/>
</dbReference>
<keyword evidence="11" id="KW-1208">Phospholipid metabolism</keyword>
<evidence type="ECO:0000256" key="10">
    <source>
        <dbReference type="ARBA" id="ARBA00023209"/>
    </source>
</evidence>
<keyword evidence="4" id="KW-0808">Transferase</keyword>
<keyword evidence="7 13" id="KW-1133">Transmembrane helix</keyword>
<keyword evidence="8" id="KW-0443">Lipid metabolism</keyword>
<dbReference type="SMART" id="SM00155">
    <property type="entry name" value="PLDc"/>
    <property type="match status" value="2"/>
</dbReference>
<evidence type="ECO:0000313" key="16">
    <source>
        <dbReference type="Proteomes" id="UP000306477"/>
    </source>
</evidence>
<dbReference type="RefSeq" id="WP_136381219.1">
    <property type="nucleotide sequence ID" value="NZ_SLUB01000050.1"/>
</dbReference>
<feature type="transmembrane region" description="Helical" evidence="13">
    <location>
        <begin position="6"/>
        <end position="23"/>
    </location>
</feature>
<keyword evidence="3" id="KW-0444">Lipid biosynthesis</keyword>
<evidence type="ECO:0000256" key="4">
    <source>
        <dbReference type="ARBA" id="ARBA00022679"/>
    </source>
</evidence>
<dbReference type="SUPFAM" id="SSF56024">
    <property type="entry name" value="Phospholipase D/nuclease"/>
    <property type="match status" value="2"/>
</dbReference>
<evidence type="ECO:0000256" key="11">
    <source>
        <dbReference type="ARBA" id="ARBA00023264"/>
    </source>
</evidence>
<evidence type="ECO:0000256" key="7">
    <source>
        <dbReference type="ARBA" id="ARBA00022989"/>
    </source>
</evidence>
<proteinExistence type="predicted"/>
<dbReference type="PANTHER" id="PTHR21248">
    <property type="entry name" value="CARDIOLIPIN SYNTHASE"/>
    <property type="match status" value="1"/>
</dbReference>
<dbReference type="CDD" id="cd09112">
    <property type="entry name" value="PLDc_CLS_2"/>
    <property type="match status" value="1"/>
</dbReference>
<evidence type="ECO:0000256" key="12">
    <source>
        <dbReference type="NCBIfam" id="TIGR04265"/>
    </source>
</evidence>
<dbReference type="NCBIfam" id="TIGR04265">
    <property type="entry name" value="bac_cardiolipin"/>
    <property type="match status" value="1"/>
</dbReference>
<dbReference type="AlphaFoldDB" id="A0A4S3PM79"/>
<dbReference type="Gene3D" id="3.30.870.10">
    <property type="entry name" value="Endonuclease Chain A"/>
    <property type="match status" value="2"/>
</dbReference>
<feature type="domain" description="PLD phosphodiesterase" evidence="14">
    <location>
        <begin position="142"/>
        <end position="169"/>
    </location>
</feature>
<sequence length="401" mass="46559">MLRTIIWIVLIIIILLLLLRLDYSLGRKSHLKKQVDDEFPLRNSDISLYATGETLFSDLFTDIQNATEHVHVEFYILKDDDISKDFVSLLTKKAEQGVEVRLLLDWVGAHNVTKEMEKDLTRSGVSFAYSNKPKFPYLFYKLNERNHRKITVIDGKTGYMGGFNIGKEYLGEDPKFGFWRDYHLRLTGEGVADLQTQFLKDWFDATKDAVGNRDSYFPPLHKGKSQTRFIATNGAYLEDDFVGMIKLAENEIIIGSPYFVLSDQLKQELIAAKKRNVKIRVLLPKKPDHPFVKEAAIPYLDELSKIGIQFNMYTRGFYHAKVICIDDKLCDIGTANFDKRSLYSNYEINCYIHDKEVIKDLKKIVEEDFTTSTKLTQDRINELKSEKKFKIKFATWISHFL</sequence>
<evidence type="ECO:0000256" key="13">
    <source>
        <dbReference type="SAM" id="Phobius"/>
    </source>
</evidence>
<keyword evidence="10" id="KW-0594">Phospholipid biosynthesis</keyword>
<dbReference type="PANTHER" id="PTHR21248:SF7">
    <property type="entry name" value="MINOR CARDIOLIPIN SYNTHASE CLSB"/>
    <property type="match status" value="1"/>
</dbReference>
<evidence type="ECO:0000256" key="5">
    <source>
        <dbReference type="ARBA" id="ARBA00022692"/>
    </source>
</evidence>
<comment type="subcellular location">
    <subcellularLocation>
        <location evidence="1">Cell membrane</location>
    </subcellularLocation>
</comment>
<comment type="caution">
    <text evidence="15">The sequence shown here is derived from an EMBL/GenBank/DDBJ whole genome shotgun (WGS) entry which is preliminary data.</text>
</comment>
<evidence type="ECO:0000256" key="8">
    <source>
        <dbReference type="ARBA" id="ARBA00023098"/>
    </source>
</evidence>
<gene>
    <name evidence="15" type="primary">cls</name>
    <name evidence="15" type="ORF">E1I69_19390</name>
</gene>
<name>A0A4S3PM79_9BACI</name>
<dbReference type="EMBL" id="SLUB01000050">
    <property type="protein sequence ID" value="THE10294.1"/>
    <property type="molecule type" value="Genomic_DNA"/>
</dbReference>
<feature type="domain" description="PLD phosphodiesterase" evidence="14">
    <location>
        <begin position="314"/>
        <end position="341"/>
    </location>
</feature>